<evidence type="ECO:0000256" key="3">
    <source>
        <dbReference type="ARBA" id="ARBA00022989"/>
    </source>
</evidence>
<feature type="compositionally biased region" description="Basic and acidic residues" evidence="6">
    <location>
        <begin position="335"/>
        <end position="345"/>
    </location>
</feature>
<evidence type="ECO:0000256" key="6">
    <source>
        <dbReference type="SAM" id="MobiDB-lite"/>
    </source>
</evidence>
<accession>A0A9W8XY54</accession>
<evidence type="ECO:0000313" key="9">
    <source>
        <dbReference type="EMBL" id="KAJ4362066.1"/>
    </source>
</evidence>
<evidence type="ECO:0000259" key="8">
    <source>
        <dbReference type="Pfam" id="PF20684"/>
    </source>
</evidence>
<name>A0A9W8XY54_9PLEO</name>
<evidence type="ECO:0000256" key="4">
    <source>
        <dbReference type="ARBA" id="ARBA00023136"/>
    </source>
</evidence>
<gene>
    <name evidence="9" type="ORF">N0V83_011008</name>
</gene>
<dbReference type="PANTHER" id="PTHR33048">
    <property type="entry name" value="PTH11-LIKE INTEGRAL MEMBRANE PROTEIN (AFU_ORTHOLOGUE AFUA_5G11245)"/>
    <property type="match status" value="1"/>
</dbReference>
<evidence type="ECO:0000256" key="1">
    <source>
        <dbReference type="ARBA" id="ARBA00004141"/>
    </source>
</evidence>
<keyword evidence="4 7" id="KW-0472">Membrane</keyword>
<keyword evidence="2 7" id="KW-0812">Transmembrane</keyword>
<sequence>MSTAVDPNARIISPNGLPLAILVLSAVFLGLSLVTVALRTYTRLAKGIFGWDDGFIVIGTVVYTAATGLAIYAVLVGLGRLEIELNAWQWSEAMKYYIIWILTYVLALATVKSSVCITIMRIASTKMNLRITVYVLLAITWASFFITFVGTLLYCRPVETIWTPTLILSGKGTCAPVDTFVIIGHVATVSTIVTDMALVVVPAIILWNTQMKRQAKLQAFGLLSFASVASIITMIRIPYINRFKEGKNLQFWVAHIMLCSNIETGIGCIASSVPSLRHFFRRDNTESGSGGVTSKGARNFFTVGSEPRERKIRDSFRNPTDLGFSLSTVHHGRAEESWERLRDRDDDGSDAPMDPKGIHKERTYAVDIEMNDIEKNTR</sequence>
<dbReference type="Proteomes" id="UP001140560">
    <property type="component" value="Unassembled WGS sequence"/>
</dbReference>
<organism evidence="9 10">
    <name type="scientific">Neocucurbitaria cava</name>
    <dbReference type="NCBI Taxonomy" id="798079"/>
    <lineage>
        <taxon>Eukaryota</taxon>
        <taxon>Fungi</taxon>
        <taxon>Dikarya</taxon>
        <taxon>Ascomycota</taxon>
        <taxon>Pezizomycotina</taxon>
        <taxon>Dothideomycetes</taxon>
        <taxon>Pleosporomycetidae</taxon>
        <taxon>Pleosporales</taxon>
        <taxon>Pleosporineae</taxon>
        <taxon>Cucurbitariaceae</taxon>
        <taxon>Neocucurbitaria</taxon>
    </lineage>
</organism>
<evidence type="ECO:0000313" key="10">
    <source>
        <dbReference type="Proteomes" id="UP001140560"/>
    </source>
</evidence>
<dbReference type="InterPro" id="IPR049326">
    <property type="entry name" value="Rhodopsin_dom_fungi"/>
</dbReference>
<feature type="region of interest" description="Disordered" evidence="6">
    <location>
        <begin position="335"/>
        <end position="364"/>
    </location>
</feature>
<dbReference type="InterPro" id="IPR052337">
    <property type="entry name" value="SAT4-like"/>
</dbReference>
<feature type="transmembrane region" description="Helical" evidence="7">
    <location>
        <begin position="97"/>
        <end position="119"/>
    </location>
</feature>
<evidence type="ECO:0000256" key="7">
    <source>
        <dbReference type="SAM" id="Phobius"/>
    </source>
</evidence>
<feature type="transmembrane region" description="Helical" evidence="7">
    <location>
        <begin position="219"/>
        <end position="239"/>
    </location>
</feature>
<dbReference type="GO" id="GO:0016020">
    <property type="term" value="C:membrane"/>
    <property type="evidence" value="ECO:0007669"/>
    <property type="project" value="UniProtKB-SubCell"/>
</dbReference>
<feature type="domain" description="Rhodopsin" evidence="8">
    <location>
        <begin position="38"/>
        <end position="282"/>
    </location>
</feature>
<evidence type="ECO:0000256" key="5">
    <source>
        <dbReference type="ARBA" id="ARBA00038359"/>
    </source>
</evidence>
<comment type="caution">
    <text evidence="9">The sequence shown here is derived from an EMBL/GenBank/DDBJ whole genome shotgun (WGS) entry which is preliminary data.</text>
</comment>
<feature type="transmembrane region" description="Helical" evidence="7">
    <location>
        <begin position="131"/>
        <end position="154"/>
    </location>
</feature>
<feature type="transmembrane region" description="Helical" evidence="7">
    <location>
        <begin position="54"/>
        <end position="77"/>
    </location>
</feature>
<comment type="subcellular location">
    <subcellularLocation>
        <location evidence="1">Membrane</location>
        <topology evidence="1">Multi-pass membrane protein</topology>
    </subcellularLocation>
</comment>
<keyword evidence="10" id="KW-1185">Reference proteome</keyword>
<dbReference type="EMBL" id="JAPEUY010000022">
    <property type="protein sequence ID" value="KAJ4362066.1"/>
    <property type="molecule type" value="Genomic_DNA"/>
</dbReference>
<dbReference type="Pfam" id="PF20684">
    <property type="entry name" value="Fung_rhodopsin"/>
    <property type="match status" value="1"/>
</dbReference>
<protein>
    <recommendedName>
        <fullName evidence="8">Rhodopsin domain-containing protein</fullName>
    </recommendedName>
</protein>
<feature type="transmembrane region" description="Helical" evidence="7">
    <location>
        <begin position="20"/>
        <end position="42"/>
    </location>
</feature>
<dbReference type="AlphaFoldDB" id="A0A9W8XY54"/>
<evidence type="ECO:0000256" key="2">
    <source>
        <dbReference type="ARBA" id="ARBA00022692"/>
    </source>
</evidence>
<reference evidence="9" key="1">
    <citation type="submission" date="2022-10" db="EMBL/GenBank/DDBJ databases">
        <title>Tapping the CABI collections for fungal endophytes: first genome assemblies for Collariella, Neodidymelliopsis, Ascochyta clinopodiicola, Didymella pomorum, Didymosphaeria variabile, Neocosmospora piperis and Neocucurbitaria cava.</title>
        <authorList>
            <person name="Hill R."/>
        </authorList>
    </citation>
    <scope>NUCLEOTIDE SEQUENCE</scope>
    <source>
        <strain evidence="9">IMI 356814</strain>
    </source>
</reference>
<keyword evidence="3 7" id="KW-1133">Transmembrane helix</keyword>
<feature type="transmembrane region" description="Helical" evidence="7">
    <location>
        <begin position="251"/>
        <end position="273"/>
    </location>
</feature>
<feature type="transmembrane region" description="Helical" evidence="7">
    <location>
        <begin position="180"/>
        <end position="207"/>
    </location>
</feature>
<proteinExistence type="inferred from homology"/>
<dbReference type="OrthoDB" id="9976870at2759"/>
<dbReference type="PANTHER" id="PTHR33048:SF15">
    <property type="entry name" value="INTEGRAL MEMBRANE PROTEIN"/>
    <property type="match status" value="1"/>
</dbReference>
<comment type="similarity">
    <text evidence="5">Belongs to the SAT4 family.</text>
</comment>